<dbReference type="GO" id="GO:0080156">
    <property type="term" value="P:mitochondrial mRNA modification"/>
    <property type="evidence" value="ECO:0007669"/>
    <property type="project" value="TreeGrafter"/>
</dbReference>
<organism evidence="4 5">
    <name type="scientific">Quillaja saponaria</name>
    <name type="common">Soap bark tree</name>
    <dbReference type="NCBI Taxonomy" id="32244"/>
    <lineage>
        <taxon>Eukaryota</taxon>
        <taxon>Viridiplantae</taxon>
        <taxon>Streptophyta</taxon>
        <taxon>Embryophyta</taxon>
        <taxon>Tracheophyta</taxon>
        <taxon>Spermatophyta</taxon>
        <taxon>Magnoliopsida</taxon>
        <taxon>eudicotyledons</taxon>
        <taxon>Gunneridae</taxon>
        <taxon>Pentapetalae</taxon>
        <taxon>rosids</taxon>
        <taxon>fabids</taxon>
        <taxon>Fabales</taxon>
        <taxon>Quillajaceae</taxon>
        <taxon>Quillaja</taxon>
    </lineage>
</organism>
<dbReference type="GO" id="GO:0005739">
    <property type="term" value="C:mitochondrion"/>
    <property type="evidence" value="ECO:0007669"/>
    <property type="project" value="TreeGrafter"/>
</dbReference>
<dbReference type="AlphaFoldDB" id="A0AAD7KVZ8"/>
<comment type="caution">
    <text evidence="4">The sequence shown here is derived from an EMBL/GenBank/DDBJ whole genome shotgun (WGS) entry which is preliminary data.</text>
</comment>
<feature type="domain" description="MORF/ORRM1/DAG-like MORF" evidence="3">
    <location>
        <begin position="81"/>
        <end position="171"/>
    </location>
</feature>
<keyword evidence="5" id="KW-1185">Reference proteome</keyword>
<gene>
    <name evidence="4" type="ORF">O6P43_031502</name>
</gene>
<accession>A0AAD7KVZ8</accession>
<keyword evidence="1" id="KW-0507">mRNA processing</keyword>
<keyword evidence="2" id="KW-0809">Transit peptide</keyword>
<dbReference type="KEGG" id="qsa:O6P43_031502"/>
<evidence type="ECO:0000259" key="3">
    <source>
        <dbReference type="Pfam" id="PF21864"/>
    </source>
</evidence>
<protein>
    <submittedName>
        <fullName evidence="4">Multiple organellar RNA editing factor 1, mitochondrial</fullName>
    </submittedName>
</protein>
<dbReference type="PANTHER" id="PTHR31346:SF5">
    <property type="entry name" value="MULTIPLE ORGANELLAR RNA EDITING FACTOR 1, MITOCHONDRIAL"/>
    <property type="match status" value="1"/>
</dbReference>
<name>A0AAD7KVZ8_QUISA</name>
<evidence type="ECO:0000256" key="1">
    <source>
        <dbReference type="ARBA" id="ARBA00022664"/>
    </source>
</evidence>
<dbReference type="GO" id="GO:0006397">
    <property type="term" value="P:mRNA processing"/>
    <property type="evidence" value="ECO:0007669"/>
    <property type="project" value="UniProtKB-KW"/>
</dbReference>
<dbReference type="PANTHER" id="PTHR31346">
    <property type="entry name" value="MULTIPLE ORGANELLAR RNA EDITING FACTOR 2, CHLOROPLASTIC-RELATED-RELATED"/>
    <property type="match status" value="1"/>
</dbReference>
<sequence>MASYSLRLRRTLTTLSSLRRSLSANHAISAPPFSLPAIPIQLAFSLSSSQSPTLLAQSRAFRSSSLLSYYCGPYVRDCDGKHWLILMDFPKDPKPTPEHMVMAYEHACANGLKISVEEAKRKIYACSTTTYTGFQAELTVQESSKFNDVPGVISVEGDCYIDSKNKEYGGDIYVNGTIIA</sequence>
<dbReference type="Proteomes" id="UP001163823">
    <property type="component" value="Chromosome 13"/>
</dbReference>
<dbReference type="InterPro" id="IPR054059">
    <property type="entry name" value="MORF/ORRM1/DAG-like_MORF"/>
</dbReference>
<dbReference type="Pfam" id="PF21864">
    <property type="entry name" value="MORF_dom"/>
    <property type="match status" value="1"/>
</dbReference>
<dbReference type="GO" id="GO:0016554">
    <property type="term" value="P:cytidine to uridine editing"/>
    <property type="evidence" value="ECO:0007669"/>
    <property type="project" value="InterPro"/>
</dbReference>
<proteinExistence type="predicted"/>
<evidence type="ECO:0000313" key="4">
    <source>
        <dbReference type="EMBL" id="KAJ7946598.1"/>
    </source>
</evidence>
<dbReference type="EMBL" id="JARAOO010000013">
    <property type="protein sequence ID" value="KAJ7946598.1"/>
    <property type="molecule type" value="Genomic_DNA"/>
</dbReference>
<evidence type="ECO:0000313" key="5">
    <source>
        <dbReference type="Proteomes" id="UP001163823"/>
    </source>
</evidence>
<dbReference type="InterPro" id="IPR039206">
    <property type="entry name" value="MORF/ORRM1/DAG-like"/>
</dbReference>
<evidence type="ECO:0000256" key="2">
    <source>
        <dbReference type="ARBA" id="ARBA00022946"/>
    </source>
</evidence>
<reference evidence="4" key="1">
    <citation type="journal article" date="2023" name="Science">
        <title>Elucidation of the pathway for biosynthesis of saponin adjuvants from the soapbark tree.</title>
        <authorList>
            <person name="Reed J."/>
            <person name="Orme A."/>
            <person name="El-Demerdash A."/>
            <person name="Owen C."/>
            <person name="Martin L.B.B."/>
            <person name="Misra R.C."/>
            <person name="Kikuchi S."/>
            <person name="Rejzek M."/>
            <person name="Martin A.C."/>
            <person name="Harkess A."/>
            <person name="Leebens-Mack J."/>
            <person name="Louveau T."/>
            <person name="Stephenson M.J."/>
            <person name="Osbourn A."/>
        </authorList>
    </citation>
    <scope>NUCLEOTIDE SEQUENCE</scope>
    <source>
        <strain evidence="4">S10</strain>
    </source>
</reference>